<keyword evidence="2" id="KW-1185">Reference proteome</keyword>
<reference evidence="1 2" key="1">
    <citation type="journal article" date="2021" name="BMC Genomics">
        <title>Datura genome reveals duplications of psychoactive alkaloid biosynthetic genes and high mutation rate following tissue culture.</title>
        <authorList>
            <person name="Rajewski A."/>
            <person name="Carter-House D."/>
            <person name="Stajich J."/>
            <person name="Litt A."/>
        </authorList>
    </citation>
    <scope>NUCLEOTIDE SEQUENCE [LARGE SCALE GENOMIC DNA]</scope>
    <source>
        <strain evidence="1">AR-01</strain>
    </source>
</reference>
<gene>
    <name evidence="1" type="ORF">HAX54_037979</name>
</gene>
<sequence>MGQMFAVLKKKNDDDQCMDVATRNGKTIIERPIPRTDPNEEETIPDLREVVDFGDPVDRNRVYRDFPFLVRYVYYRYGTGSDQ</sequence>
<dbReference type="Proteomes" id="UP000823775">
    <property type="component" value="Unassembled WGS sequence"/>
</dbReference>
<proteinExistence type="predicted"/>
<evidence type="ECO:0000313" key="1">
    <source>
        <dbReference type="EMBL" id="MCE0480833.1"/>
    </source>
</evidence>
<accession>A0ABS8VML2</accession>
<name>A0ABS8VML2_DATST</name>
<evidence type="ECO:0000313" key="2">
    <source>
        <dbReference type="Proteomes" id="UP000823775"/>
    </source>
</evidence>
<dbReference type="EMBL" id="JACEIK010005148">
    <property type="protein sequence ID" value="MCE0480833.1"/>
    <property type="molecule type" value="Genomic_DNA"/>
</dbReference>
<protein>
    <submittedName>
        <fullName evidence="1">Uncharacterized protein</fullName>
    </submittedName>
</protein>
<organism evidence="1 2">
    <name type="scientific">Datura stramonium</name>
    <name type="common">Jimsonweed</name>
    <name type="synonym">Common thornapple</name>
    <dbReference type="NCBI Taxonomy" id="4076"/>
    <lineage>
        <taxon>Eukaryota</taxon>
        <taxon>Viridiplantae</taxon>
        <taxon>Streptophyta</taxon>
        <taxon>Embryophyta</taxon>
        <taxon>Tracheophyta</taxon>
        <taxon>Spermatophyta</taxon>
        <taxon>Magnoliopsida</taxon>
        <taxon>eudicotyledons</taxon>
        <taxon>Gunneridae</taxon>
        <taxon>Pentapetalae</taxon>
        <taxon>asterids</taxon>
        <taxon>lamiids</taxon>
        <taxon>Solanales</taxon>
        <taxon>Solanaceae</taxon>
        <taxon>Solanoideae</taxon>
        <taxon>Datureae</taxon>
        <taxon>Datura</taxon>
    </lineage>
</organism>
<comment type="caution">
    <text evidence="1">The sequence shown here is derived from an EMBL/GenBank/DDBJ whole genome shotgun (WGS) entry which is preliminary data.</text>
</comment>
<feature type="non-terminal residue" evidence="1">
    <location>
        <position position="83"/>
    </location>
</feature>